<evidence type="ECO:0000256" key="2">
    <source>
        <dbReference type="ARBA" id="ARBA00022723"/>
    </source>
</evidence>
<sequence>MISHAKISRHRRMFKTLTGLSTEGFKQILPSFEEAWEADLDRRDAGRLRLRGRGGGRKGGFRGSADRLVFILVYFRLYPIQAVQGLLFGMSQPQANEWVHRLTPFLNAALGHQQQLPARQPRDLEAVLGECEGLEFIIDGVERPIQRPKNPERQRQFYSGKKKRHSIKNNLIIDRRTRKIKGLSTTCEGKKHDKKLADEQALRFPKGSKLWKDTGFQGYEPAGVTTLQAKKKPKGGELSPEEKEANRRVSKVRVRVEHSSAGVKVFRSVRDIYRNFKAGFEDTLIETACGLHNLRSDFPIEAWLKAA</sequence>
<feature type="domain" description="DDE Tnp4" evidence="3">
    <location>
        <begin position="138"/>
        <end position="293"/>
    </location>
</feature>
<dbReference type="InterPro" id="IPR027806">
    <property type="entry name" value="HARBI1_dom"/>
</dbReference>
<proteinExistence type="predicted"/>
<evidence type="ECO:0008006" key="6">
    <source>
        <dbReference type="Google" id="ProtNLM"/>
    </source>
</evidence>
<protein>
    <recommendedName>
        <fullName evidence="6">DDE Tnp4 domain-containing protein</fullName>
    </recommendedName>
</protein>
<feature type="domain" description="Transposase Helix-turn-helix" evidence="4">
    <location>
        <begin position="65"/>
        <end position="110"/>
    </location>
</feature>
<comment type="cofactor">
    <cofactor evidence="1">
        <name>a divalent metal cation</name>
        <dbReference type="ChEBI" id="CHEBI:60240"/>
    </cofactor>
</comment>
<dbReference type="Pfam" id="PF13613">
    <property type="entry name" value="HTH_Tnp_4"/>
    <property type="match status" value="1"/>
</dbReference>
<accession>A0A382IH28</accession>
<reference evidence="5" key="1">
    <citation type="submission" date="2018-05" db="EMBL/GenBank/DDBJ databases">
        <authorList>
            <person name="Lanie J.A."/>
            <person name="Ng W.-L."/>
            <person name="Kazmierczak K.M."/>
            <person name="Andrzejewski T.M."/>
            <person name="Davidsen T.M."/>
            <person name="Wayne K.J."/>
            <person name="Tettelin H."/>
            <person name="Glass J.I."/>
            <person name="Rusch D."/>
            <person name="Podicherti R."/>
            <person name="Tsui H.-C.T."/>
            <person name="Winkler M.E."/>
        </authorList>
    </citation>
    <scope>NUCLEOTIDE SEQUENCE</scope>
</reference>
<name>A0A382IH28_9ZZZZ</name>
<dbReference type="GO" id="GO:0046872">
    <property type="term" value="F:metal ion binding"/>
    <property type="evidence" value="ECO:0007669"/>
    <property type="project" value="UniProtKB-KW"/>
</dbReference>
<evidence type="ECO:0000259" key="3">
    <source>
        <dbReference type="Pfam" id="PF13359"/>
    </source>
</evidence>
<organism evidence="5">
    <name type="scientific">marine metagenome</name>
    <dbReference type="NCBI Taxonomy" id="408172"/>
    <lineage>
        <taxon>unclassified sequences</taxon>
        <taxon>metagenomes</taxon>
        <taxon>ecological metagenomes</taxon>
    </lineage>
</organism>
<keyword evidence="2" id="KW-0479">Metal-binding</keyword>
<dbReference type="Pfam" id="PF13359">
    <property type="entry name" value="DDE_Tnp_4"/>
    <property type="match status" value="1"/>
</dbReference>
<dbReference type="AlphaFoldDB" id="A0A382IH28"/>
<dbReference type="EMBL" id="UINC01067399">
    <property type="protein sequence ID" value="SVB99024.1"/>
    <property type="molecule type" value="Genomic_DNA"/>
</dbReference>
<evidence type="ECO:0000313" key="5">
    <source>
        <dbReference type="EMBL" id="SVB99024.1"/>
    </source>
</evidence>
<evidence type="ECO:0000256" key="1">
    <source>
        <dbReference type="ARBA" id="ARBA00001968"/>
    </source>
</evidence>
<evidence type="ECO:0000259" key="4">
    <source>
        <dbReference type="Pfam" id="PF13613"/>
    </source>
</evidence>
<dbReference type="InterPro" id="IPR027805">
    <property type="entry name" value="Transposase_HTH_dom"/>
</dbReference>
<gene>
    <name evidence="5" type="ORF">METZ01_LOCUS251878</name>
</gene>